<protein>
    <submittedName>
        <fullName evidence="2">Uncharacterized protein</fullName>
    </submittedName>
</protein>
<dbReference type="EMBL" id="KB469298">
    <property type="protein sequence ID" value="EPQ58487.1"/>
    <property type="molecule type" value="Genomic_DNA"/>
</dbReference>
<organism evidence="2 3">
    <name type="scientific">Gloeophyllum trabeum (strain ATCC 11539 / FP-39264 / Madison 617)</name>
    <name type="common">Brown rot fungus</name>
    <dbReference type="NCBI Taxonomy" id="670483"/>
    <lineage>
        <taxon>Eukaryota</taxon>
        <taxon>Fungi</taxon>
        <taxon>Dikarya</taxon>
        <taxon>Basidiomycota</taxon>
        <taxon>Agaricomycotina</taxon>
        <taxon>Agaricomycetes</taxon>
        <taxon>Gloeophyllales</taxon>
        <taxon>Gloeophyllaceae</taxon>
        <taxon>Gloeophyllum</taxon>
    </lineage>
</organism>
<feature type="region of interest" description="Disordered" evidence="1">
    <location>
        <begin position="189"/>
        <end position="237"/>
    </location>
</feature>
<feature type="region of interest" description="Disordered" evidence="1">
    <location>
        <begin position="305"/>
        <end position="325"/>
    </location>
</feature>
<dbReference type="HOGENOM" id="CLU_855442_0_0_1"/>
<dbReference type="RefSeq" id="XP_007863651.1">
    <property type="nucleotide sequence ID" value="XM_007865460.1"/>
</dbReference>
<dbReference type="AlphaFoldDB" id="S7QH63"/>
<proteinExistence type="predicted"/>
<dbReference type="KEGG" id="gtr:GLOTRDRAFT_91884"/>
<feature type="compositionally biased region" description="Low complexity" evidence="1">
    <location>
        <begin position="307"/>
        <end position="319"/>
    </location>
</feature>
<name>S7QH63_GLOTA</name>
<sequence>MSTFMQCPHPNCDRCLSMPKMIQAGPQNARPAPTPKAPSVFKSLFKRERKEKAPVEDDDGIIDAKYDFSLDFECQGDLAEVVNVRAVFTVQGGEKSDSSTGAPRRVHFESRWKDDGQVPGWGLPHVLLYPKAISSPFITASRSMKTWAHVSRVLPVEVWRRTDWSRIDTASAEILGKLRLSQHSRYTLPTSHSPLQIPTPPTPANTSKWQTPPSQPRDLTSRGRPPGLLWGAGLGERGRRGPRVGRAFVLKTEAVSLSTRACAVNASVKPRRMARQFSSTVKSFLRPPALRSLQRTFMVSSVDIMAGSPQPSSRSTPGSRRTHAL</sequence>
<dbReference type="GeneID" id="19309337"/>
<evidence type="ECO:0000313" key="3">
    <source>
        <dbReference type="Proteomes" id="UP000030669"/>
    </source>
</evidence>
<dbReference type="OrthoDB" id="10648321at2759"/>
<gene>
    <name evidence="2" type="ORF">GLOTRDRAFT_91884</name>
</gene>
<keyword evidence="3" id="KW-1185">Reference proteome</keyword>
<accession>S7QH63</accession>
<dbReference type="Proteomes" id="UP000030669">
    <property type="component" value="Unassembled WGS sequence"/>
</dbReference>
<reference evidence="2 3" key="1">
    <citation type="journal article" date="2012" name="Science">
        <title>The Paleozoic origin of enzymatic lignin decomposition reconstructed from 31 fungal genomes.</title>
        <authorList>
            <person name="Floudas D."/>
            <person name="Binder M."/>
            <person name="Riley R."/>
            <person name="Barry K."/>
            <person name="Blanchette R.A."/>
            <person name="Henrissat B."/>
            <person name="Martinez A.T."/>
            <person name="Otillar R."/>
            <person name="Spatafora J.W."/>
            <person name="Yadav J.S."/>
            <person name="Aerts A."/>
            <person name="Benoit I."/>
            <person name="Boyd A."/>
            <person name="Carlson A."/>
            <person name="Copeland A."/>
            <person name="Coutinho P.M."/>
            <person name="de Vries R.P."/>
            <person name="Ferreira P."/>
            <person name="Findley K."/>
            <person name="Foster B."/>
            <person name="Gaskell J."/>
            <person name="Glotzer D."/>
            <person name="Gorecki P."/>
            <person name="Heitman J."/>
            <person name="Hesse C."/>
            <person name="Hori C."/>
            <person name="Igarashi K."/>
            <person name="Jurgens J.A."/>
            <person name="Kallen N."/>
            <person name="Kersten P."/>
            <person name="Kohler A."/>
            <person name="Kuees U."/>
            <person name="Kumar T.K.A."/>
            <person name="Kuo A."/>
            <person name="LaButti K."/>
            <person name="Larrondo L.F."/>
            <person name="Lindquist E."/>
            <person name="Ling A."/>
            <person name="Lombard V."/>
            <person name="Lucas S."/>
            <person name="Lundell T."/>
            <person name="Martin R."/>
            <person name="McLaughlin D.J."/>
            <person name="Morgenstern I."/>
            <person name="Morin E."/>
            <person name="Murat C."/>
            <person name="Nagy L.G."/>
            <person name="Nolan M."/>
            <person name="Ohm R.A."/>
            <person name="Patyshakuliyeva A."/>
            <person name="Rokas A."/>
            <person name="Ruiz-Duenas F.J."/>
            <person name="Sabat G."/>
            <person name="Salamov A."/>
            <person name="Samejima M."/>
            <person name="Schmutz J."/>
            <person name="Slot J.C."/>
            <person name="St John F."/>
            <person name="Stenlid J."/>
            <person name="Sun H."/>
            <person name="Sun S."/>
            <person name="Syed K."/>
            <person name="Tsang A."/>
            <person name="Wiebenga A."/>
            <person name="Young D."/>
            <person name="Pisabarro A."/>
            <person name="Eastwood D.C."/>
            <person name="Martin F."/>
            <person name="Cullen D."/>
            <person name="Grigoriev I.V."/>
            <person name="Hibbett D.S."/>
        </authorList>
    </citation>
    <scope>NUCLEOTIDE SEQUENCE [LARGE SCALE GENOMIC DNA]</scope>
    <source>
        <strain evidence="2 3">ATCC 11539</strain>
    </source>
</reference>
<evidence type="ECO:0000256" key="1">
    <source>
        <dbReference type="SAM" id="MobiDB-lite"/>
    </source>
</evidence>
<evidence type="ECO:0000313" key="2">
    <source>
        <dbReference type="EMBL" id="EPQ58487.1"/>
    </source>
</evidence>